<organism evidence="2 3">
    <name type="scientific">Gomphillus americanus</name>
    <dbReference type="NCBI Taxonomy" id="1940652"/>
    <lineage>
        <taxon>Eukaryota</taxon>
        <taxon>Fungi</taxon>
        <taxon>Dikarya</taxon>
        <taxon>Ascomycota</taxon>
        <taxon>Pezizomycotina</taxon>
        <taxon>Lecanoromycetes</taxon>
        <taxon>OSLEUM clade</taxon>
        <taxon>Ostropomycetidae</taxon>
        <taxon>Ostropales</taxon>
        <taxon>Graphidaceae</taxon>
        <taxon>Gomphilloideae</taxon>
        <taxon>Gomphillus</taxon>
    </lineage>
</organism>
<evidence type="ECO:0000313" key="3">
    <source>
        <dbReference type="Proteomes" id="UP000664169"/>
    </source>
</evidence>
<sequence length="224" mass="26301">MSTPATRSVSPLRSLQSVDGFDTSAIPEGPRLFTLLQALPDQDYIQPRNFESSRSSTPLVAPTPHGFEWWRSTALEKKAELKVTYSVDIVEQVRRKIHDTWYWKMEALAYWEEAKHRLKQKPSRRAKSMMPWKIRQKIDNSSYWEIEFEHYRMKTAFVLRELGLLEKTSRKEYRVSSTDDRARRKVGTKKKLKKKQQDRISKNTSVSQQPRRSSRIAAAARSKN</sequence>
<feature type="compositionally biased region" description="Low complexity" evidence="1">
    <location>
        <begin position="215"/>
        <end position="224"/>
    </location>
</feature>
<dbReference type="Proteomes" id="UP000664169">
    <property type="component" value="Unassembled WGS sequence"/>
</dbReference>
<comment type="caution">
    <text evidence="2">The sequence shown here is derived from an EMBL/GenBank/DDBJ whole genome shotgun (WGS) entry which is preliminary data.</text>
</comment>
<feature type="region of interest" description="Disordered" evidence="1">
    <location>
        <begin position="175"/>
        <end position="224"/>
    </location>
</feature>
<accession>A0A8H3EFA7</accession>
<feature type="compositionally biased region" description="Basic residues" evidence="1">
    <location>
        <begin position="183"/>
        <end position="194"/>
    </location>
</feature>
<dbReference type="AlphaFoldDB" id="A0A8H3EFA7"/>
<keyword evidence="3" id="KW-1185">Reference proteome</keyword>
<protein>
    <submittedName>
        <fullName evidence="2">Uncharacterized protein</fullName>
    </submittedName>
</protein>
<evidence type="ECO:0000313" key="2">
    <source>
        <dbReference type="EMBL" id="CAF9904512.1"/>
    </source>
</evidence>
<evidence type="ECO:0000256" key="1">
    <source>
        <dbReference type="SAM" id="MobiDB-lite"/>
    </source>
</evidence>
<reference evidence="2" key="1">
    <citation type="submission" date="2021-03" db="EMBL/GenBank/DDBJ databases">
        <authorList>
            <person name="Tagirdzhanova G."/>
        </authorList>
    </citation>
    <scope>NUCLEOTIDE SEQUENCE</scope>
</reference>
<gene>
    <name evidence="2" type="ORF">GOMPHAMPRED_002864</name>
</gene>
<proteinExistence type="predicted"/>
<name>A0A8H3EFA7_9LECA</name>
<dbReference type="EMBL" id="CAJPDQ010000002">
    <property type="protein sequence ID" value="CAF9904512.1"/>
    <property type="molecule type" value="Genomic_DNA"/>
</dbReference>